<comment type="caution">
    <text evidence="4">The sequence shown here is derived from an EMBL/GenBank/DDBJ whole genome shotgun (WGS) entry which is preliminary data.</text>
</comment>
<dbReference type="Gene3D" id="1.25.40.10">
    <property type="entry name" value="Tetratricopeptide repeat domain"/>
    <property type="match status" value="4"/>
</dbReference>
<feature type="domain" description="DYW" evidence="3">
    <location>
        <begin position="572"/>
        <end position="645"/>
    </location>
</feature>
<dbReference type="InterPro" id="IPR046848">
    <property type="entry name" value="E_motif"/>
</dbReference>
<feature type="repeat" description="PPR" evidence="2">
    <location>
        <begin position="357"/>
        <end position="391"/>
    </location>
</feature>
<gene>
    <name evidence="4" type="ORF">Syun_004678</name>
</gene>
<dbReference type="Pfam" id="PF20430">
    <property type="entry name" value="Eplus_motif"/>
    <property type="match status" value="1"/>
</dbReference>
<accession>A0AAP0L3Q3</accession>
<evidence type="ECO:0000313" key="4">
    <source>
        <dbReference type="EMBL" id="KAK9163776.1"/>
    </source>
</evidence>
<evidence type="ECO:0000256" key="2">
    <source>
        <dbReference type="PROSITE-ProRule" id="PRU00708"/>
    </source>
</evidence>
<feature type="repeat" description="PPR" evidence="2">
    <location>
        <begin position="270"/>
        <end position="304"/>
    </location>
</feature>
<dbReference type="Pfam" id="PF20431">
    <property type="entry name" value="E_motif"/>
    <property type="match status" value="1"/>
</dbReference>
<proteinExistence type="predicted"/>
<evidence type="ECO:0000256" key="1">
    <source>
        <dbReference type="ARBA" id="ARBA00022737"/>
    </source>
</evidence>
<dbReference type="FunFam" id="1.25.40.10:FF:000348">
    <property type="entry name" value="Pentatricopeptide repeat-containing protein chloroplastic"/>
    <property type="match status" value="1"/>
</dbReference>
<dbReference type="Proteomes" id="UP001420932">
    <property type="component" value="Unassembled WGS sequence"/>
</dbReference>
<organism evidence="4 5">
    <name type="scientific">Stephania yunnanensis</name>
    <dbReference type="NCBI Taxonomy" id="152371"/>
    <lineage>
        <taxon>Eukaryota</taxon>
        <taxon>Viridiplantae</taxon>
        <taxon>Streptophyta</taxon>
        <taxon>Embryophyta</taxon>
        <taxon>Tracheophyta</taxon>
        <taxon>Spermatophyta</taxon>
        <taxon>Magnoliopsida</taxon>
        <taxon>Ranunculales</taxon>
        <taxon>Menispermaceae</taxon>
        <taxon>Menispermoideae</taxon>
        <taxon>Cissampelideae</taxon>
        <taxon>Stephania</taxon>
    </lineage>
</organism>
<dbReference type="PANTHER" id="PTHR47926">
    <property type="entry name" value="PENTATRICOPEPTIDE REPEAT-CONTAINING PROTEIN"/>
    <property type="match status" value="1"/>
</dbReference>
<dbReference type="GO" id="GO:0003723">
    <property type="term" value="F:RNA binding"/>
    <property type="evidence" value="ECO:0007669"/>
    <property type="project" value="InterPro"/>
</dbReference>
<dbReference type="InterPro" id="IPR002885">
    <property type="entry name" value="PPR_rpt"/>
</dbReference>
<dbReference type="PANTHER" id="PTHR47926:SF456">
    <property type="entry name" value="PENTATRICOPEPTIDE REPEAT-CONTAINING PROTEIN ELI1, CHLOROPLASTIC"/>
    <property type="match status" value="1"/>
</dbReference>
<dbReference type="GO" id="GO:0008270">
    <property type="term" value="F:zinc ion binding"/>
    <property type="evidence" value="ECO:0007669"/>
    <property type="project" value="InterPro"/>
</dbReference>
<name>A0AAP0L3Q3_9MAGN</name>
<dbReference type="EMBL" id="JBBNAF010000002">
    <property type="protein sequence ID" value="KAK9163776.1"/>
    <property type="molecule type" value="Genomic_DNA"/>
</dbReference>
<dbReference type="NCBIfam" id="TIGR00756">
    <property type="entry name" value="PPR"/>
    <property type="match status" value="4"/>
</dbReference>
<reference evidence="4 5" key="1">
    <citation type="submission" date="2024-01" db="EMBL/GenBank/DDBJ databases">
        <title>Genome assemblies of Stephania.</title>
        <authorList>
            <person name="Yang L."/>
        </authorList>
    </citation>
    <scope>NUCLEOTIDE SEQUENCE [LARGE SCALE GENOMIC DNA]</scope>
    <source>
        <strain evidence="4">YNDBR</strain>
        <tissue evidence="4">Leaf</tissue>
    </source>
</reference>
<dbReference type="PROSITE" id="PS51375">
    <property type="entry name" value="PPR"/>
    <property type="match status" value="3"/>
</dbReference>
<dbReference type="Pfam" id="PF14432">
    <property type="entry name" value="DYW_deaminase"/>
    <property type="match status" value="1"/>
</dbReference>
<dbReference type="InterPro" id="IPR046960">
    <property type="entry name" value="PPR_At4g14850-like_plant"/>
</dbReference>
<dbReference type="GO" id="GO:0009451">
    <property type="term" value="P:RNA modification"/>
    <property type="evidence" value="ECO:0007669"/>
    <property type="project" value="InterPro"/>
</dbReference>
<dbReference type="InterPro" id="IPR011990">
    <property type="entry name" value="TPR-like_helical_dom_sf"/>
</dbReference>
<keyword evidence="1" id="KW-0677">Repeat</keyword>
<dbReference type="FunFam" id="1.25.40.10:FF:000031">
    <property type="entry name" value="Pentatricopeptide repeat-containing protein mitochondrial"/>
    <property type="match status" value="1"/>
</dbReference>
<dbReference type="AlphaFoldDB" id="A0AAP0L3Q3"/>
<protein>
    <recommendedName>
        <fullName evidence="3">DYW domain-containing protein</fullName>
    </recommendedName>
</protein>
<dbReference type="Pfam" id="PF01535">
    <property type="entry name" value="PPR"/>
    <property type="match status" value="3"/>
</dbReference>
<dbReference type="InterPro" id="IPR032867">
    <property type="entry name" value="DYW_dom"/>
</dbReference>
<evidence type="ECO:0000313" key="5">
    <source>
        <dbReference type="Proteomes" id="UP001420932"/>
    </source>
</evidence>
<feature type="repeat" description="PPR" evidence="2">
    <location>
        <begin position="208"/>
        <end position="242"/>
    </location>
</feature>
<dbReference type="Pfam" id="PF13041">
    <property type="entry name" value="PPR_2"/>
    <property type="match status" value="2"/>
</dbReference>
<dbReference type="FunFam" id="1.25.40.10:FF:000454">
    <property type="entry name" value="Pentatricopeptide repeat-containing protein At3g47530"/>
    <property type="match status" value="1"/>
</dbReference>
<keyword evidence="5" id="KW-1185">Reference proteome</keyword>
<evidence type="ECO:0000259" key="3">
    <source>
        <dbReference type="Pfam" id="PF14432"/>
    </source>
</evidence>
<sequence length="664" mass="73383">MAAREQRGRLIQRPRGGAVVGRTTSGGTVHLVVAGTNQKRTVCDDDVTHTSNSDHPLRHHRFTSAPPPTTITTTLTDDSAANLIDKTRTLNHLLEIHAAILRHGLHQNPILNFKLQRSYASLGHLDHSTSLFRRTHNPNVFFWTSIIHAHALHAAHHPHALSLYAQMLSNADAVRPNAFTLSSILKSCPIEPGRALHGHALKMGFICDVYVGTAVLDVYARAGDVVAARKVFDEMPERSLVCLTAMITCYAKNGGVDEARAVFDGVGERDVVCWNVMIDGYAQRGLPGEALGMFRRMLAAKVRPTEVTFLAVLSACAQIGALECGSVHVATALVDMYCKCGSLEDARMVFDGIKGKDVVAWNSMIVGYAMHGFSKDAMELFARMRKLGVWPTDITFIGVLSACSHAGLVTEGRNFFKSMKDEYQIGPKIEHYGCMVDLLGRAGLLDEAYELVKNMEMDPDLILWGTLLAACRLHGRYEMGKQIAEWLVRSGLANSGTCTLLSNIYAATGNWDGVAKMRTLMKDSGVQKEPGCSSIEVNNRVYEFLAGDMKHPKSKDIYVMLEELNMLLKAHGYTPQTDIVLHDIREEDKERVLGVHSEKLAIAFGLISTKPGTTIRIVKNLRVCVDCHTVTKLISKITDRKIILKYWPRNLESVLPKLIHRLSN</sequence>
<dbReference type="InterPro" id="IPR046849">
    <property type="entry name" value="E2_motif"/>
</dbReference>